<gene>
    <name evidence="2" type="ORF">GCM10011389_14590</name>
</gene>
<protein>
    <recommendedName>
        <fullName evidence="1">DUF6843 domain-containing protein</fullName>
    </recommendedName>
</protein>
<dbReference type="RefSeq" id="WP_188652328.1">
    <property type="nucleotide sequence ID" value="NZ_BMIN01000005.1"/>
</dbReference>
<dbReference type="Pfam" id="PF20862">
    <property type="entry name" value="DUF6843"/>
    <property type="match status" value="1"/>
</dbReference>
<reference evidence="3" key="1">
    <citation type="journal article" date="2019" name="Int. J. Syst. Evol. Microbiol.">
        <title>The Global Catalogue of Microorganisms (GCM) 10K type strain sequencing project: providing services to taxonomists for standard genome sequencing and annotation.</title>
        <authorList>
            <consortium name="The Broad Institute Genomics Platform"/>
            <consortium name="The Broad Institute Genome Sequencing Center for Infectious Disease"/>
            <person name="Wu L."/>
            <person name="Ma J."/>
        </authorList>
    </citation>
    <scope>NUCLEOTIDE SEQUENCE [LARGE SCALE GENOMIC DNA]</scope>
    <source>
        <strain evidence="3">CGMCC 1.15353</strain>
    </source>
</reference>
<accession>A0ABQ1Q0E0</accession>
<dbReference type="InterPro" id="IPR049293">
    <property type="entry name" value="DUF6843"/>
</dbReference>
<comment type="caution">
    <text evidence="2">The sequence shown here is derived from an EMBL/GenBank/DDBJ whole genome shotgun (WGS) entry which is preliminary data.</text>
</comment>
<dbReference type="Proteomes" id="UP000642571">
    <property type="component" value="Unassembled WGS sequence"/>
</dbReference>
<evidence type="ECO:0000259" key="1">
    <source>
        <dbReference type="Pfam" id="PF20862"/>
    </source>
</evidence>
<keyword evidence="3" id="KW-1185">Reference proteome</keyword>
<proteinExistence type="predicted"/>
<evidence type="ECO:0000313" key="3">
    <source>
        <dbReference type="Proteomes" id="UP000642571"/>
    </source>
</evidence>
<organism evidence="2 3">
    <name type="scientific">Pontibacillus salipaludis</name>
    <dbReference type="NCBI Taxonomy" id="1697394"/>
    <lineage>
        <taxon>Bacteria</taxon>
        <taxon>Bacillati</taxon>
        <taxon>Bacillota</taxon>
        <taxon>Bacilli</taxon>
        <taxon>Bacillales</taxon>
        <taxon>Bacillaceae</taxon>
        <taxon>Pontibacillus</taxon>
    </lineage>
</organism>
<name>A0ABQ1Q0E0_9BACI</name>
<evidence type="ECO:0000313" key="2">
    <source>
        <dbReference type="EMBL" id="GGD08145.1"/>
    </source>
</evidence>
<feature type="domain" description="DUF6843" evidence="1">
    <location>
        <begin position="35"/>
        <end position="138"/>
    </location>
</feature>
<sequence length="163" mass="18449">MKKIIMSLPVIFLVLLLGVLGWSKYQSSKTGPDVEYLIPDGKEGCFAVLYEVEGAEPLEIKDNTVTHTFSEDGLFETSSPYNFGWEREITSGYRQVDYYYVDGEEKVKIPPEKIHMKTSPSGAKIDEEGERVVYENLTNFYVGESEPSENIDCTEVALEKITK</sequence>
<dbReference type="EMBL" id="BMIN01000005">
    <property type="protein sequence ID" value="GGD08145.1"/>
    <property type="molecule type" value="Genomic_DNA"/>
</dbReference>